<evidence type="ECO:0000313" key="11">
    <source>
        <dbReference type="Proteomes" id="UP000663829"/>
    </source>
</evidence>
<gene>
    <name evidence="9" type="ORF">GPM918_LOCUS5923</name>
    <name evidence="10" type="ORF">SRO942_LOCUS5923</name>
</gene>
<evidence type="ECO:0000256" key="2">
    <source>
        <dbReference type="ARBA" id="ARBA00022734"/>
    </source>
</evidence>
<keyword evidence="7" id="KW-0808">Transferase</keyword>
<dbReference type="InterPro" id="IPR035992">
    <property type="entry name" value="Ricin_B-like_lectins"/>
</dbReference>
<dbReference type="PANTHER" id="PTHR11675:SF134">
    <property type="entry name" value="N-ACETYLGALACTOSAMINYLTRANSFERASE 4-RELATED"/>
    <property type="match status" value="1"/>
</dbReference>
<evidence type="ECO:0000256" key="3">
    <source>
        <dbReference type="ARBA" id="ARBA00023034"/>
    </source>
</evidence>
<evidence type="ECO:0000313" key="9">
    <source>
        <dbReference type="EMBL" id="CAF0848047.1"/>
    </source>
</evidence>
<dbReference type="Gene3D" id="3.90.550.10">
    <property type="entry name" value="Spore Coat Polysaccharide Biosynthesis Protein SpsA, Chain A"/>
    <property type="match status" value="2"/>
</dbReference>
<evidence type="ECO:0000313" key="10">
    <source>
        <dbReference type="EMBL" id="CAF3635697.1"/>
    </source>
</evidence>
<dbReference type="OrthoDB" id="6159198at2759"/>
<keyword evidence="11" id="KW-1185">Reference proteome</keyword>
<dbReference type="InterPro" id="IPR000772">
    <property type="entry name" value="Ricin_B_lectin"/>
</dbReference>
<feature type="domain" description="PpiC" evidence="8">
    <location>
        <begin position="6"/>
        <end position="77"/>
    </location>
</feature>
<comment type="pathway">
    <text evidence="7">Protein modification; protein glycosylation.</text>
</comment>
<dbReference type="EC" id="2.4.1.-" evidence="7"/>
<dbReference type="Proteomes" id="UP000663829">
    <property type="component" value="Unassembled WGS sequence"/>
</dbReference>
<dbReference type="Gene3D" id="3.10.50.40">
    <property type="match status" value="1"/>
</dbReference>
<evidence type="ECO:0000256" key="7">
    <source>
        <dbReference type="RuleBase" id="RU361242"/>
    </source>
</evidence>
<dbReference type="GO" id="GO:0004653">
    <property type="term" value="F:polypeptide N-acetylgalactosaminyltransferase activity"/>
    <property type="evidence" value="ECO:0007669"/>
    <property type="project" value="TreeGrafter"/>
</dbReference>
<comment type="caution">
    <text evidence="9">The sequence shown here is derived from an EMBL/GenBank/DDBJ whole genome shotgun (WGS) entry which is preliminary data.</text>
</comment>
<dbReference type="EMBL" id="CAJOBC010000883">
    <property type="protein sequence ID" value="CAF3635697.1"/>
    <property type="molecule type" value="Genomic_DNA"/>
</dbReference>
<dbReference type="SUPFAM" id="SSF53448">
    <property type="entry name" value="Nucleotide-diphospho-sugar transferases"/>
    <property type="match status" value="1"/>
</dbReference>
<dbReference type="GO" id="GO:0030246">
    <property type="term" value="F:carbohydrate binding"/>
    <property type="evidence" value="ECO:0007669"/>
    <property type="project" value="UniProtKB-KW"/>
</dbReference>
<dbReference type="SUPFAM" id="SSF54534">
    <property type="entry name" value="FKBP-like"/>
    <property type="match status" value="1"/>
</dbReference>
<dbReference type="EMBL" id="CAJNOQ010000883">
    <property type="protein sequence ID" value="CAF0848047.1"/>
    <property type="molecule type" value="Genomic_DNA"/>
</dbReference>
<evidence type="ECO:0000256" key="6">
    <source>
        <dbReference type="PROSITE-ProRule" id="PRU00278"/>
    </source>
</evidence>
<accession>A0A813VMP9</accession>
<keyword evidence="4 7" id="KW-1015">Disulfide bond</keyword>
<dbReference type="PROSITE" id="PS50198">
    <property type="entry name" value="PPIC_PPIASE_2"/>
    <property type="match status" value="1"/>
</dbReference>
<reference evidence="9" key="1">
    <citation type="submission" date="2021-02" db="EMBL/GenBank/DDBJ databases">
        <authorList>
            <person name="Nowell W R."/>
        </authorList>
    </citation>
    <scope>NUCLEOTIDE SEQUENCE</scope>
</reference>
<keyword evidence="5" id="KW-0325">Glycoprotein</keyword>
<dbReference type="Pfam" id="PF13616">
    <property type="entry name" value="Rotamase_3"/>
    <property type="match status" value="1"/>
</dbReference>
<evidence type="ECO:0000256" key="4">
    <source>
        <dbReference type="ARBA" id="ARBA00023157"/>
    </source>
</evidence>
<keyword evidence="6" id="KW-0413">Isomerase</keyword>
<dbReference type="Pfam" id="PF00535">
    <property type="entry name" value="Glycos_transf_2"/>
    <property type="match status" value="1"/>
</dbReference>
<dbReference type="GO" id="GO:0006493">
    <property type="term" value="P:protein O-linked glycosylation"/>
    <property type="evidence" value="ECO:0007669"/>
    <property type="project" value="TreeGrafter"/>
</dbReference>
<dbReference type="SUPFAM" id="SSF50370">
    <property type="entry name" value="Ricin B-like lectins"/>
    <property type="match status" value="1"/>
</dbReference>
<name>A0A813VMP9_9BILA</name>
<evidence type="ECO:0000256" key="1">
    <source>
        <dbReference type="ARBA" id="ARBA00004323"/>
    </source>
</evidence>
<dbReference type="GO" id="GO:0003755">
    <property type="term" value="F:peptidyl-prolyl cis-trans isomerase activity"/>
    <property type="evidence" value="ECO:0007669"/>
    <property type="project" value="UniProtKB-KW"/>
</dbReference>
<dbReference type="InterPro" id="IPR001173">
    <property type="entry name" value="Glyco_trans_2-like"/>
</dbReference>
<dbReference type="PROSITE" id="PS50231">
    <property type="entry name" value="RICIN_B_LECTIN"/>
    <property type="match status" value="1"/>
</dbReference>
<comment type="cofactor">
    <cofactor evidence="7">
        <name>Mn(2+)</name>
        <dbReference type="ChEBI" id="CHEBI:29035"/>
    </cofactor>
</comment>
<dbReference type="Pfam" id="PF00652">
    <property type="entry name" value="Ricin_B_lectin"/>
    <property type="match status" value="1"/>
</dbReference>
<keyword evidence="2 7" id="KW-0430">Lectin</keyword>
<protein>
    <recommendedName>
        <fullName evidence="7">Polypeptide N-acetylgalactosaminyltransferase</fullName>
        <ecNumber evidence="7">2.4.1.-</ecNumber>
    </recommendedName>
    <alternativeName>
        <fullName evidence="7">Protein-UDP acetylgalactosaminyltransferase</fullName>
    </alternativeName>
</protein>
<dbReference type="Proteomes" id="UP000681722">
    <property type="component" value="Unassembled WGS sequence"/>
</dbReference>
<dbReference type="PANTHER" id="PTHR11675">
    <property type="entry name" value="N-ACETYLGALACTOSAMINYLTRANSFERASE"/>
    <property type="match status" value="1"/>
</dbReference>
<comment type="subcellular location">
    <subcellularLocation>
        <location evidence="1 7">Golgi apparatus membrane</location>
        <topology evidence="1 7">Single-pass type II membrane protein</topology>
    </subcellularLocation>
</comment>
<keyword evidence="7" id="KW-0464">Manganese</keyword>
<dbReference type="InterPro" id="IPR029044">
    <property type="entry name" value="Nucleotide-diphossugar_trans"/>
</dbReference>
<comment type="similarity">
    <text evidence="7">Belongs to the glycosyltransferase 2 family. GalNAc-T subfamily.</text>
</comment>
<keyword evidence="7" id="KW-0328">Glycosyltransferase</keyword>
<dbReference type="AlphaFoldDB" id="A0A813VMP9"/>
<evidence type="ECO:0000256" key="5">
    <source>
        <dbReference type="ARBA" id="ARBA00023180"/>
    </source>
</evidence>
<dbReference type="GO" id="GO:0000139">
    <property type="term" value="C:Golgi membrane"/>
    <property type="evidence" value="ECO:0007669"/>
    <property type="project" value="UniProtKB-SubCell"/>
</dbReference>
<keyword evidence="6" id="KW-0697">Rotamase</keyword>
<proteinExistence type="inferred from homology"/>
<dbReference type="InterPro" id="IPR000297">
    <property type="entry name" value="PPIase_PpiC"/>
</dbReference>
<keyword evidence="3 7" id="KW-0333">Golgi apparatus</keyword>
<organism evidence="9 11">
    <name type="scientific">Didymodactylos carnosus</name>
    <dbReference type="NCBI Taxonomy" id="1234261"/>
    <lineage>
        <taxon>Eukaryota</taxon>
        <taxon>Metazoa</taxon>
        <taxon>Spiralia</taxon>
        <taxon>Gnathifera</taxon>
        <taxon>Rotifera</taxon>
        <taxon>Eurotatoria</taxon>
        <taxon>Bdelloidea</taxon>
        <taxon>Philodinida</taxon>
        <taxon>Philodinidae</taxon>
        <taxon>Didymodactylos</taxon>
    </lineage>
</organism>
<dbReference type="UniPathway" id="UPA00378"/>
<dbReference type="InterPro" id="IPR046357">
    <property type="entry name" value="PPIase_dom_sf"/>
</dbReference>
<dbReference type="Gene3D" id="2.80.10.50">
    <property type="match status" value="1"/>
</dbReference>
<sequence length="541" mass="62721">MQERAQEKAQVRHILCEKQSKALEALEKLNSGMKFDEVARTYSEDKARHGGDLGWMNRGSMVGEFQDAAFALPVSSIFLTNLLSNTNDPSKNQSTTIKHSKMREEFVMIDGKSVRKIDWHDYNQIAEDNARTGLGEQGQPVEPSMQERSSHEFSKLYRENGFNAYVSDNISIHRSVKDIRHPDCKKKLYAENLPIVSIIIPFHDEHWSSLIRSIHSILNRTPAILLKEIILVDDASTKDFLKEKLDDYVAKLKKTRIIRLKKREGLIRTRMAGAREATAEILIFFDSHIEVNYNWLPPLIEPISFDYRIAVCPFIDIIKWDNFAYIDVWGGEQYESSFKIWQCGGQLKDTPCSRVGHIYRKFNPFGGFSFGDYMTRNHKRVAEVWMDEYKEFIYKRSPHYRKTDAGNLTKQLEIRKKLNCKSFKWFMENVAFDLPKYYPPIPLPPYASGEIRSMTAPLCVDTKHGSEHASFGLDQCLSDHKGIGGEQEFEISWRQDIRPKNREMCFDVPKNGKRAPVVLFSCHGFKGNQHFMYNIVRFAFI</sequence>
<evidence type="ECO:0000259" key="8">
    <source>
        <dbReference type="PROSITE" id="PS50198"/>
    </source>
</evidence>